<organism evidence="1 2">
    <name type="scientific">Stieleria magnilauensis</name>
    <dbReference type="NCBI Taxonomy" id="2527963"/>
    <lineage>
        <taxon>Bacteria</taxon>
        <taxon>Pseudomonadati</taxon>
        <taxon>Planctomycetota</taxon>
        <taxon>Planctomycetia</taxon>
        <taxon>Pirellulales</taxon>
        <taxon>Pirellulaceae</taxon>
        <taxon>Stieleria</taxon>
    </lineage>
</organism>
<dbReference type="EMBL" id="CP036432">
    <property type="protein sequence ID" value="QDV88492.1"/>
    <property type="molecule type" value="Genomic_DNA"/>
</dbReference>
<gene>
    <name evidence="1" type="ORF">TBK1r_75250</name>
</gene>
<accession>A0ABX5Y2J4</accession>
<reference evidence="1 2" key="1">
    <citation type="submission" date="2019-02" db="EMBL/GenBank/DDBJ databases">
        <title>Deep-cultivation of Planctomycetes and their phenomic and genomic characterization uncovers novel biology.</title>
        <authorList>
            <person name="Wiegand S."/>
            <person name="Jogler M."/>
            <person name="Boedeker C."/>
            <person name="Pinto D."/>
            <person name="Vollmers J."/>
            <person name="Rivas-Marin E."/>
            <person name="Kohn T."/>
            <person name="Peeters S.H."/>
            <person name="Heuer A."/>
            <person name="Rast P."/>
            <person name="Oberbeckmann S."/>
            <person name="Bunk B."/>
            <person name="Jeske O."/>
            <person name="Meyerdierks A."/>
            <person name="Storesund J.E."/>
            <person name="Kallscheuer N."/>
            <person name="Luecker S."/>
            <person name="Lage O.M."/>
            <person name="Pohl T."/>
            <person name="Merkel B.J."/>
            <person name="Hornburger P."/>
            <person name="Mueller R.-W."/>
            <person name="Bruemmer F."/>
            <person name="Labrenz M."/>
            <person name="Spormann A.M."/>
            <person name="Op den Camp H."/>
            <person name="Overmann J."/>
            <person name="Amann R."/>
            <person name="Jetten M.S.M."/>
            <person name="Mascher T."/>
            <person name="Medema M.H."/>
            <person name="Devos D.P."/>
            <person name="Kaster A.-K."/>
            <person name="Ovreas L."/>
            <person name="Rohde M."/>
            <person name="Galperin M.Y."/>
            <person name="Jogler C."/>
        </authorList>
    </citation>
    <scope>NUCLEOTIDE SEQUENCE [LARGE SCALE GENOMIC DNA]</scope>
    <source>
        <strain evidence="1 2">TBK1r</strain>
    </source>
</reference>
<evidence type="ECO:0000313" key="2">
    <source>
        <dbReference type="Proteomes" id="UP000318081"/>
    </source>
</evidence>
<sequence>MFQVAFPDVCVWERMTLACFVCMRCADERFLIPEMLREHQRGADIPGGFLSLYQRNFRFIVFPTLQAQKVDDYVEETEFYSLQFSDNSDRFDFGKIGGKPSWLLEDETPATYDSSTPMEFLMELVPGLQFSVVDGASPQVELDIFGMPSPSPLEYYQLFLGNSIYLFGTKDGEPLVYAITQT</sequence>
<evidence type="ECO:0008006" key="3">
    <source>
        <dbReference type="Google" id="ProtNLM"/>
    </source>
</evidence>
<dbReference type="Proteomes" id="UP000318081">
    <property type="component" value="Chromosome"/>
</dbReference>
<evidence type="ECO:0000313" key="1">
    <source>
        <dbReference type="EMBL" id="QDV88492.1"/>
    </source>
</evidence>
<name>A0ABX5Y2J4_9BACT</name>
<keyword evidence="2" id="KW-1185">Reference proteome</keyword>
<protein>
    <recommendedName>
        <fullName evidence="3">DUF1963 domain-containing protein</fullName>
    </recommendedName>
</protein>
<proteinExistence type="predicted"/>